<feature type="transmembrane region" description="Helical" evidence="6">
    <location>
        <begin position="271"/>
        <end position="293"/>
    </location>
</feature>
<dbReference type="InterPro" id="IPR035952">
    <property type="entry name" value="Rhomboid-like_sf"/>
</dbReference>
<keyword evidence="4 6" id="KW-1133">Transmembrane helix</keyword>
<evidence type="ECO:0000256" key="3">
    <source>
        <dbReference type="ARBA" id="ARBA00022692"/>
    </source>
</evidence>
<dbReference type="PANTHER" id="PTHR34697:SF2">
    <property type="entry name" value="PHOSPHATIDYLGLYCEROL LYSYLTRANSFERASE"/>
    <property type="match status" value="1"/>
</dbReference>
<dbReference type="InterPro" id="IPR024320">
    <property type="entry name" value="LPG_synthase_C"/>
</dbReference>
<evidence type="ECO:0000256" key="2">
    <source>
        <dbReference type="ARBA" id="ARBA00022475"/>
    </source>
</evidence>
<evidence type="ECO:0000313" key="8">
    <source>
        <dbReference type="EMBL" id="AFK16634.1"/>
    </source>
</evidence>
<organism evidence="8 9">
    <name type="scientific">Corynebacterium pseudotuberculosis 258</name>
    <dbReference type="NCBI Taxonomy" id="1168865"/>
    <lineage>
        <taxon>Bacteria</taxon>
        <taxon>Bacillati</taxon>
        <taxon>Actinomycetota</taxon>
        <taxon>Actinomycetes</taxon>
        <taxon>Mycobacteriales</taxon>
        <taxon>Corynebacteriaceae</taxon>
        <taxon>Corynebacterium</taxon>
    </lineage>
</organism>
<dbReference type="SUPFAM" id="SSF144091">
    <property type="entry name" value="Rhomboid-like"/>
    <property type="match status" value="1"/>
</dbReference>
<feature type="transmembrane region" description="Helical" evidence="6">
    <location>
        <begin position="235"/>
        <end position="251"/>
    </location>
</feature>
<dbReference type="RefSeq" id="WP_014367002.1">
    <property type="nucleotide sequence ID" value="NC_017945.3"/>
</dbReference>
<dbReference type="Proteomes" id="UP000006465">
    <property type="component" value="Chromosome"/>
</dbReference>
<proteinExistence type="predicted"/>
<evidence type="ECO:0000313" key="9">
    <source>
        <dbReference type="Proteomes" id="UP000006465"/>
    </source>
</evidence>
<accession>A0AAU8PQ49</accession>
<evidence type="ECO:0000256" key="5">
    <source>
        <dbReference type="ARBA" id="ARBA00023136"/>
    </source>
</evidence>
<feature type="transmembrane region" description="Helical" evidence="6">
    <location>
        <begin position="110"/>
        <end position="134"/>
    </location>
</feature>
<feature type="transmembrane region" description="Helical" evidence="6">
    <location>
        <begin position="436"/>
        <end position="458"/>
    </location>
</feature>
<name>A0AAU8PQ49_CORPS</name>
<evidence type="ECO:0000259" key="7">
    <source>
        <dbReference type="Pfam" id="PF09924"/>
    </source>
</evidence>
<evidence type="ECO:0000256" key="6">
    <source>
        <dbReference type="SAM" id="Phobius"/>
    </source>
</evidence>
<evidence type="ECO:0000256" key="1">
    <source>
        <dbReference type="ARBA" id="ARBA00004651"/>
    </source>
</evidence>
<protein>
    <submittedName>
        <fullName evidence="8">DUF2156 domain-containing protein</fullName>
    </submittedName>
</protein>
<comment type="subcellular location">
    <subcellularLocation>
        <location evidence="1">Cell membrane</location>
        <topology evidence="1">Multi-pass membrane protein</topology>
    </subcellularLocation>
</comment>
<feature type="transmembrane region" description="Helical" evidence="6">
    <location>
        <begin position="339"/>
        <end position="360"/>
    </location>
</feature>
<dbReference type="AlphaFoldDB" id="A0AAU8PQ49"/>
<feature type="domain" description="Phosphatidylglycerol lysyltransferase C-terminal" evidence="7">
    <location>
        <begin position="539"/>
        <end position="858"/>
    </location>
</feature>
<feature type="transmembrane region" description="Helical" evidence="6">
    <location>
        <begin position="213"/>
        <end position="229"/>
    </location>
</feature>
<feature type="transmembrane region" description="Helical" evidence="6">
    <location>
        <begin position="501"/>
        <end position="521"/>
    </location>
</feature>
<keyword evidence="3 6" id="KW-0812">Transmembrane</keyword>
<feature type="transmembrane region" description="Helical" evidence="6">
    <location>
        <begin position="73"/>
        <end position="90"/>
    </location>
</feature>
<dbReference type="KEGG" id="coe:CP258_05135"/>
<gene>
    <name evidence="8" type="ORF">CP258_05135</name>
</gene>
<keyword evidence="5 6" id="KW-0472">Membrane</keyword>
<dbReference type="GO" id="GO:0055091">
    <property type="term" value="P:phospholipid homeostasis"/>
    <property type="evidence" value="ECO:0007669"/>
    <property type="project" value="TreeGrafter"/>
</dbReference>
<evidence type="ECO:0000256" key="4">
    <source>
        <dbReference type="ARBA" id="ARBA00022989"/>
    </source>
</evidence>
<feature type="transmembrane region" description="Helical" evidence="6">
    <location>
        <begin position="188"/>
        <end position="206"/>
    </location>
</feature>
<sequence>MSPTTGVTAERVNEDIKDDDKANAEFNRSSTKSSTRMIRNYLDKTRIAWIPITSIRRILFPIFTSGKSIIKRVPISFLLLALLWILYASIDHPRDVLGLNSSEKLPSWHLLTAGFTVGSHQSAVLATLGILFLAVPAEFVLGSTRFLVAVGVLNGISIPLGILSARFIETLGLNQWGNDLLNETLLSPSGWIFGTAAVASSAMSTLWRRRLRLVLFSLSFTLVLFSGTLTDSVATVATIIGTIIGAVQLGGRKYQRIKIIFRRPSLRESRILVAVLCMSVALGPVVVAFTPYAHGPFSMVTSLMWQPHISSADVAEICAPDYSSPECIDALTLTRQTGFAAIFANLVPVIAQLIFCIGLIRGRRVAWGFSLVLQCLSLFVIAVQLIAITDERGNSLIFTVNFFEVMLPWLVTLLALGVSRRLFFVNVERKEVVRNLSLILATFVITALTWIIGVYYLADNFSSLDSLLYAFYELPSRYLPPALSLVLQHVLYPESQPAWILYQWVGAVFWMVALFALYRLIMSIPATGHNASDIVTARKILRNGSGDHLSWMSMWDGNSFWFAAPKLEENAAETPAEDESQTEPLPRGFVAFRLVKGIAVTLGEPVVLDQKDRLAVAREFKAYASGRGWRVAWYSTREEFAEEIRVDGFRKLHVAEESVLHTTNTEFKGKKFQNIRTARNRAVKEGISTVWTSWAEASPDLQNRIVVLSEEWVSERALPEMGFTLGTLEELKDSETKLLVAVDENGHVHGITSWLPVRENGVLAGYTLDFMRRDANGFRPVIEFLLAEALIKAKELGCSWVSLSGAPLAPPSGQTMPTLLDATLNKAGEAIEPLYGFRSLAASKYKFHPEHRAWYLCYDDELALPTIGLAVSQCYLPQLSAKDARAALITWVRAQRMP</sequence>
<dbReference type="EMBL" id="CP003540">
    <property type="protein sequence ID" value="AFK16634.1"/>
    <property type="molecule type" value="Genomic_DNA"/>
</dbReference>
<dbReference type="GO" id="GO:0005886">
    <property type="term" value="C:plasma membrane"/>
    <property type="evidence" value="ECO:0007669"/>
    <property type="project" value="UniProtKB-SubCell"/>
</dbReference>
<feature type="transmembrane region" description="Helical" evidence="6">
    <location>
        <begin position="146"/>
        <end position="168"/>
    </location>
</feature>
<dbReference type="PANTHER" id="PTHR34697">
    <property type="entry name" value="PHOSPHATIDYLGLYCEROL LYSYLTRANSFERASE"/>
    <property type="match status" value="1"/>
</dbReference>
<dbReference type="GO" id="GO:0016755">
    <property type="term" value="F:aminoacyltransferase activity"/>
    <property type="evidence" value="ECO:0007669"/>
    <property type="project" value="TreeGrafter"/>
</dbReference>
<keyword evidence="2" id="KW-1003">Cell membrane</keyword>
<reference evidence="8 9" key="1">
    <citation type="journal article" date="2013" name="J. Biotechnol.">
        <title>Genome sequence of Corynebacterium pseudotuberculosis biovar equi strain 258 and prediction of antigenic targets to improve biotechnological vaccine production.</title>
        <authorList>
            <person name="Soares S.C."/>
            <person name="Trost E."/>
            <person name="Ramos R.T."/>
            <person name="Carneiro A.R."/>
            <person name="Santos A.R."/>
            <person name="Pinto A.C."/>
            <person name="Barbosa E."/>
            <person name="Aburjaile F."/>
            <person name="Ali A."/>
            <person name="Diniz C.A."/>
            <person name="Hassan S.S."/>
            <person name="Fiaux K."/>
            <person name="Guimaraes L.C."/>
            <person name="Bakhtiar S.M."/>
            <person name="Pereira U."/>
            <person name="Almeida S.S."/>
            <person name="Abreu V.A."/>
            <person name="Rocha F.S."/>
            <person name="Dorella F.A."/>
            <person name="Miyoshi A."/>
            <person name="Silva A."/>
            <person name="Azevedo V."/>
            <person name="Tauch A."/>
        </authorList>
    </citation>
    <scope>NUCLEOTIDE SEQUENCE [LARGE SCALE GENOMIC DNA]</scope>
    <source>
        <strain evidence="8 9">258</strain>
    </source>
</reference>
<feature type="transmembrane region" description="Helical" evidence="6">
    <location>
        <begin position="367"/>
        <end position="389"/>
    </location>
</feature>
<dbReference type="Pfam" id="PF09924">
    <property type="entry name" value="LPG_synthase_C"/>
    <property type="match status" value="1"/>
</dbReference>
<feature type="transmembrane region" description="Helical" evidence="6">
    <location>
        <begin position="395"/>
        <end position="416"/>
    </location>
</feature>
<dbReference type="InterPro" id="IPR051211">
    <property type="entry name" value="PG_lysyltransferase"/>
</dbReference>